<accession>T0G8B0</accession>
<dbReference type="PATRIC" id="fig|1114964.3.peg.4411"/>
<comment type="caution">
    <text evidence="3">The sequence shown here is derived from an EMBL/GenBank/DDBJ whole genome shotgun (WGS) entry which is preliminary data.</text>
</comment>
<evidence type="ECO:0000313" key="4">
    <source>
        <dbReference type="Proteomes" id="UP000015524"/>
    </source>
</evidence>
<dbReference type="OrthoDB" id="9958090at2"/>
<dbReference type="EMBL" id="ATIB01000088">
    <property type="protein sequence ID" value="EQA96851.1"/>
    <property type="molecule type" value="Genomic_DNA"/>
</dbReference>
<dbReference type="Proteomes" id="UP000015524">
    <property type="component" value="Unassembled WGS sequence"/>
</dbReference>
<protein>
    <submittedName>
        <fullName evidence="3">Uncharacterized protein</fullName>
    </submittedName>
</protein>
<proteinExistence type="predicted"/>
<evidence type="ECO:0000313" key="3">
    <source>
        <dbReference type="EMBL" id="EQA96851.1"/>
    </source>
</evidence>
<sequence length="86" mass="9099">MKVFKILTFIGAAIGLLLIVASLGAPGAAQQAAAAAIAVFLVAAPYCIHGVMFRDRFFEKPQNESQPKNSSGVSSAAYKNWSNINK</sequence>
<dbReference type="RefSeq" id="WP_021247020.1">
    <property type="nucleotide sequence ID" value="NZ_ATIB01000088.1"/>
</dbReference>
<organism evidence="3 4">
    <name type="scientific">Sphingobium baderi LL03</name>
    <dbReference type="NCBI Taxonomy" id="1114964"/>
    <lineage>
        <taxon>Bacteria</taxon>
        <taxon>Pseudomonadati</taxon>
        <taxon>Pseudomonadota</taxon>
        <taxon>Alphaproteobacteria</taxon>
        <taxon>Sphingomonadales</taxon>
        <taxon>Sphingomonadaceae</taxon>
        <taxon>Sphingobium</taxon>
    </lineage>
</organism>
<keyword evidence="2" id="KW-0812">Transmembrane</keyword>
<evidence type="ECO:0000256" key="2">
    <source>
        <dbReference type="SAM" id="Phobius"/>
    </source>
</evidence>
<dbReference type="AlphaFoldDB" id="T0G8B0"/>
<evidence type="ECO:0000256" key="1">
    <source>
        <dbReference type="SAM" id="MobiDB-lite"/>
    </source>
</evidence>
<name>T0G8B0_9SPHN</name>
<keyword evidence="2" id="KW-1133">Transmembrane helix</keyword>
<reference evidence="3 4" key="1">
    <citation type="journal article" date="2013" name="Genome Announc.">
        <title>Draft Genome Sequence of a Hexachlorocyclohexane-Degrading Bacterium, Sphingobium baderi Strain LL03T.</title>
        <authorList>
            <person name="Kaur J."/>
            <person name="Verma H."/>
            <person name="Tripathi C."/>
            <person name="Khurana J.P."/>
            <person name="Lal R."/>
        </authorList>
    </citation>
    <scope>NUCLEOTIDE SEQUENCE [LARGE SCALE GENOMIC DNA]</scope>
    <source>
        <strain evidence="3 4">LL03</strain>
    </source>
</reference>
<keyword evidence="4" id="KW-1185">Reference proteome</keyword>
<feature type="region of interest" description="Disordered" evidence="1">
    <location>
        <begin position="61"/>
        <end position="86"/>
    </location>
</feature>
<feature type="compositionally biased region" description="Polar residues" evidence="1">
    <location>
        <begin position="63"/>
        <end position="74"/>
    </location>
</feature>
<gene>
    <name evidence="3" type="ORF">L485_22485</name>
</gene>
<feature type="transmembrane region" description="Helical" evidence="2">
    <location>
        <begin position="34"/>
        <end position="53"/>
    </location>
</feature>
<keyword evidence="2" id="KW-0472">Membrane</keyword>